<dbReference type="InterPro" id="IPR012334">
    <property type="entry name" value="Pectin_lyas_fold"/>
</dbReference>
<sequence length="761" mass="82472">MNMAVTDGVVFMPTPFSDGLDVWSSGDGTPGSDTYESLLSAAYVPADADFAGCLEIQKTESLQKLRYMGNTRLLPGVYLKVTARVKAIAGLMPSVRIAGWAGQANGSAVTGLVTTGALTQLDTYGEVVEVSAIVGNGARDGVDLVWGGTTAFGHFGIDLTGSNGGIVRVDDIIIEDVTNYFLRDMMNVVDVRDYGAVGDGTADDFAAFEAADAAANGRKVLVSEGTFRIGQTLTMESHVEFQGTVVMPDSACLSLTKDYHLPAYIDAFGSEEMGLKKALQSLMNSSDHESLDMCGRRVSITGPIDVRAVVNNRDSYSQRRVLRNGQLRAESSTGWNSTTVTSTATYSAGNRFQLTGVSNIANIEVGSYVQGAGVGREIYVTSVNVGAQRLNLSQPLYDAEGTQAYTFTRFRYQLDLSGFSRLDKFEIEDVEFQCNELCSGLILPPTGTVNVVRDCVFNKPLDRGITSIGEGCQGMLIDNNQFITAQAELASQNRTSIALNTNANDVKIRSNRASQFRHFAVVSGGNGVIANNHFFQGEDSGDGARTAGIVLCTKATNTTISGNYVDNCFIEWTNEREPDPNFVSGFGFSGLSVTGNVFLCSNVADHFTFIVVKPYGTNHRINGMNVQGNLFRSVGQIITRVESVDDSFAPLDLGSMRDIFFDGNTYLNISRGASNPLMVKHSQNAHNQTWVVNTEDRLPFEGRAQEIESMVIRSRPRNTSNVTVSSMPYVSSLEGSNRDRVHVVWPEPVMGDVTMRIRMDY</sequence>
<comment type="caution">
    <text evidence="2">The sequence shown here is derived from an EMBL/GenBank/DDBJ whole genome shotgun (WGS) entry which is preliminary data.</text>
</comment>
<evidence type="ECO:0000259" key="1">
    <source>
        <dbReference type="Pfam" id="PF12708"/>
    </source>
</evidence>
<dbReference type="AlphaFoldDB" id="A0A8J2ZJ79"/>
<dbReference type="EMBL" id="BMJV01000003">
    <property type="protein sequence ID" value="GGG71371.1"/>
    <property type="molecule type" value="Genomic_DNA"/>
</dbReference>
<dbReference type="Proteomes" id="UP000617145">
    <property type="component" value="Unassembled WGS sequence"/>
</dbReference>
<dbReference type="Gene3D" id="2.160.20.10">
    <property type="entry name" value="Single-stranded right-handed beta-helix, Pectin lyase-like"/>
    <property type="match status" value="1"/>
</dbReference>
<evidence type="ECO:0000313" key="3">
    <source>
        <dbReference type="Proteomes" id="UP000617145"/>
    </source>
</evidence>
<evidence type="ECO:0000313" key="2">
    <source>
        <dbReference type="EMBL" id="GGG71371.1"/>
    </source>
</evidence>
<dbReference type="SUPFAM" id="SSF51126">
    <property type="entry name" value="Pectin lyase-like"/>
    <property type="match status" value="1"/>
</dbReference>
<dbReference type="RefSeq" id="WP_188789984.1">
    <property type="nucleotide sequence ID" value="NZ_BMJV01000003.1"/>
</dbReference>
<protein>
    <recommendedName>
        <fullName evidence="1">Rhamnogalacturonase A/B/Epimerase-like pectate lyase domain-containing protein</fullName>
    </recommendedName>
</protein>
<feature type="domain" description="Rhamnogalacturonase A/B/Epimerase-like pectate lyase" evidence="1">
    <location>
        <begin position="189"/>
        <end position="244"/>
    </location>
</feature>
<keyword evidence="3" id="KW-1185">Reference proteome</keyword>
<dbReference type="InterPro" id="IPR011050">
    <property type="entry name" value="Pectin_lyase_fold/virulence"/>
</dbReference>
<proteinExistence type="predicted"/>
<dbReference type="Pfam" id="PF12708">
    <property type="entry name" value="Pect-lyase_RHGA_epim"/>
    <property type="match status" value="1"/>
</dbReference>
<name>A0A8J2ZJ79_9RHOB</name>
<accession>A0A8J2ZJ79</accession>
<organism evidence="2 3">
    <name type="scientific">Salipiger pallidus</name>
    <dbReference type="NCBI Taxonomy" id="1775170"/>
    <lineage>
        <taxon>Bacteria</taxon>
        <taxon>Pseudomonadati</taxon>
        <taxon>Pseudomonadota</taxon>
        <taxon>Alphaproteobacteria</taxon>
        <taxon>Rhodobacterales</taxon>
        <taxon>Roseobacteraceae</taxon>
        <taxon>Salipiger</taxon>
    </lineage>
</organism>
<dbReference type="InterPro" id="IPR024535">
    <property type="entry name" value="RHGA/B-epi-like_pectate_lyase"/>
</dbReference>
<reference evidence="2" key="2">
    <citation type="submission" date="2020-09" db="EMBL/GenBank/DDBJ databases">
        <authorList>
            <person name="Sun Q."/>
            <person name="Zhou Y."/>
        </authorList>
    </citation>
    <scope>NUCLEOTIDE SEQUENCE</scope>
    <source>
        <strain evidence="2">CGMCC 1.15762</strain>
    </source>
</reference>
<reference evidence="2" key="1">
    <citation type="journal article" date="2014" name="Int. J. Syst. Evol. Microbiol.">
        <title>Complete genome sequence of Corynebacterium casei LMG S-19264T (=DSM 44701T), isolated from a smear-ripened cheese.</title>
        <authorList>
            <consortium name="US DOE Joint Genome Institute (JGI-PGF)"/>
            <person name="Walter F."/>
            <person name="Albersmeier A."/>
            <person name="Kalinowski J."/>
            <person name="Ruckert C."/>
        </authorList>
    </citation>
    <scope>NUCLEOTIDE SEQUENCE</scope>
    <source>
        <strain evidence="2">CGMCC 1.15762</strain>
    </source>
</reference>
<gene>
    <name evidence="2" type="ORF">GCM10011415_19010</name>
</gene>